<name>A0A9D2H6F6_9MICO</name>
<feature type="non-terminal residue" evidence="9">
    <location>
        <position position="1"/>
    </location>
</feature>
<dbReference type="GO" id="GO:0055085">
    <property type="term" value="P:transmembrane transport"/>
    <property type="evidence" value="ECO:0007669"/>
    <property type="project" value="InterPro"/>
</dbReference>
<feature type="transmembrane region" description="Helical" evidence="8">
    <location>
        <begin position="105"/>
        <end position="125"/>
    </location>
</feature>
<keyword evidence="4" id="KW-1003">Cell membrane</keyword>
<protein>
    <submittedName>
        <fullName evidence="9">AEC family transporter</fullName>
    </submittedName>
</protein>
<evidence type="ECO:0000256" key="7">
    <source>
        <dbReference type="ARBA" id="ARBA00023136"/>
    </source>
</evidence>
<evidence type="ECO:0000256" key="8">
    <source>
        <dbReference type="SAM" id="Phobius"/>
    </source>
</evidence>
<dbReference type="Gene3D" id="1.20.1530.20">
    <property type="match status" value="1"/>
</dbReference>
<comment type="similarity">
    <text evidence="2">Belongs to the auxin efflux carrier (TC 2.A.69) family.</text>
</comment>
<accession>A0A9D2H6F6</accession>
<evidence type="ECO:0000256" key="4">
    <source>
        <dbReference type="ARBA" id="ARBA00022475"/>
    </source>
</evidence>
<feature type="transmembrane region" description="Helical" evidence="8">
    <location>
        <begin position="169"/>
        <end position="186"/>
    </location>
</feature>
<keyword evidence="5 8" id="KW-0812">Transmembrane</keyword>
<dbReference type="PANTHER" id="PTHR36838:SF3">
    <property type="entry name" value="TRANSPORTER AUXIN EFFLUX CARRIER EC FAMILY"/>
    <property type="match status" value="1"/>
</dbReference>
<organism evidence="9 10">
    <name type="scientific">Candidatus Microbacterium stercoravium</name>
    <dbReference type="NCBI Taxonomy" id="2838697"/>
    <lineage>
        <taxon>Bacteria</taxon>
        <taxon>Bacillati</taxon>
        <taxon>Actinomycetota</taxon>
        <taxon>Actinomycetes</taxon>
        <taxon>Micrococcales</taxon>
        <taxon>Microbacteriaceae</taxon>
        <taxon>Microbacterium</taxon>
    </lineage>
</organism>
<dbReference type="InterPro" id="IPR038770">
    <property type="entry name" value="Na+/solute_symporter_sf"/>
</dbReference>
<reference evidence="9" key="2">
    <citation type="submission" date="2021-04" db="EMBL/GenBank/DDBJ databases">
        <authorList>
            <person name="Gilroy R."/>
        </authorList>
    </citation>
    <scope>NUCLEOTIDE SEQUENCE</scope>
    <source>
        <strain evidence="9">ChiHjej8B7-3636</strain>
    </source>
</reference>
<dbReference type="PANTHER" id="PTHR36838">
    <property type="entry name" value="AUXIN EFFLUX CARRIER FAMILY PROTEIN"/>
    <property type="match status" value="1"/>
</dbReference>
<evidence type="ECO:0000256" key="1">
    <source>
        <dbReference type="ARBA" id="ARBA00004651"/>
    </source>
</evidence>
<evidence type="ECO:0000256" key="5">
    <source>
        <dbReference type="ARBA" id="ARBA00022692"/>
    </source>
</evidence>
<reference evidence="9" key="1">
    <citation type="journal article" date="2021" name="PeerJ">
        <title>Extensive microbial diversity within the chicken gut microbiome revealed by metagenomics and culture.</title>
        <authorList>
            <person name="Gilroy R."/>
            <person name="Ravi A."/>
            <person name="Getino M."/>
            <person name="Pursley I."/>
            <person name="Horton D.L."/>
            <person name="Alikhan N.F."/>
            <person name="Baker D."/>
            <person name="Gharbi K."/>
            <person name="Hall N."/>
            <person name="Watson M."/>
            <person name="Adriaenssens E.M."/>
            <person name="Foster-Nyarko E."/>
            <person name="Jarju S."/>
            <person name="Secka A."/>
            <person name="Antonio M."/>
            <person name="Oren A."/>
            <person name="Chaudhuri R.R."/>
            <person name="La Ragione R."/>
            <person name="Hildebrand F."/>
            <person name="Pallen M.J."/>
        </authorList>
    </citation>
    <scope>NUCLEOTIDE SEQUENCE</scope>
    <source>
        <strain evidence="9">ChiHjej8B7-3636</strain>
    </source>
</reference>
<keyword evidence="6 8" id="KW-1133">Transmembrane helix</keyword>
<evidence type="ECO:0000256" key="2">
    <source>
        <dbReference type="ARBA" id="ARBA00010145"/>
    </source>
</evidence>
<dbReference type="Pfam" id="PF03547">
    <property type="entry name" value="Mem_trans"/>
    <property type="match status" value="1"/>
</dbReference>
<gene>
    <name evidence="9" type="ORF">H9800_11250</name>
</gene>
<proteinExistence type="inferred from homology"/>
<evidence type="ECO:0000313" key="9">
    <source>
        <dbReference type="EMBL" id="HJA05423.1"/>
    </source>
</evidence>
<feature type="transmembrane region" description="Helical" evidence="8">
    <location>
        <begin position="145"/>
        <end position="163"/>
    </location>
</feature>
<keyword evidence="3" id="KW-0813">Transport</keyword>
<dbReference type="Proteomes" id="UP000824220">
    <property type="component" value="Unassembled WGS sequence"/>
</dbReference>
<dbReference type="AlphaFoldDB" id="A0A9D2H6F6"/>
<evidence type="ECO:0000256" key="6">
    <source>
        <dbReference type="ARBA" id="ARBA00022989"/>
    </source>
</evidence>
<dbReference type="GO" id="GO:0005886">
    <property type="term" value="C:plasma membrane"/>
    <property type="evidence" value="ECO:0007669"/>
    <property type="project" value="UniProtKB-SubCell"/>
</dbReference>
<dbReference type="EMBL" id="DXAM01000152">
    <property type="protein sequence ID" value="HJA05423.1"/>
    <property type="molecule type" value="Genomic_DNA"/>
</dbReference>
<feature type="transmembrane region" description="Helical" evidence="8">
    <location>
        <begin position="198"/>
        <end position="221"/>
    </location>
</feature>
<evidence type="ECO:0000256" key="3">
    <source>
        <dbReference type="ARBA" id="ARBA00022448"/>
    </source>
</evidence>
<dbReference type="InterPro" id="IPR004776">
    <property type="entry name" value="Mem_transp_PIN-like"/>
</dbReference>
<comment type="caution">
    <text evidence="9">The sequence shown here is derived from an EMBL/GenBank/DDBJ whole genome shotgun (WGS) entry which is preliminary data.</text>
</comment>
<evidence type="ECO:0000313" key="10">
    <source>
        <dbReference type="Proteomes" id="UP000824220"/>
    </source>
</evidence>
<feature type="transmembrane region" description="Helical" evidence="8">
    <location>
        <begin position="80"/>
        <end position="99"/>
    </location>
</feature>
<comment type="subcellular location">
    <subcellularLocation>
        <location evidence="1">Cell membrane</location>
        <topology evidence="1">Multi-pass membrane protein</topology>
    </subcellularLocation>
</comment>
<sequence length="223" mass="23839">LAWRRRWGDTVMGALASGQVNGNNIGIPISTYLLGNAAYAAPIILMQQIALTPITLTVLDAISSGETKWWKAIARAFRNPLVIGSLLGLTIALTGIEIPEIVWEPLHLVANAAVPVILISFGMSLHGQRVLTATGTRRDALVSTALKLIVMPVAAYLLGRFAFGLDGHALYVVVVLAALPTAQNLFNYAQRYGQGYTLVRDVIFLTTVGCVPVLFFAGVLLGT</sequence>
<keyword evidence="7 8" id="KW-0472">Membrane</keyword>